<protein>
    <submittedName>
        <fullName evidence="2">Uncharacterized protein</fullName>
    </submittedName>
</protein>
<comment type="caution">
    <text evidence="2">The sequence shown here is derived from an EMBL/GenBank/DDBJ whole genome shotgun (WGS) entry which is preliminary data.</text>
</comment>
<gene>
    <name evidence="2" type="ORF">BCR32DRAFT_267609</name>
</gene>
<dbReference type="EMBL" id="MCFG01000093">
    <property type="protein sequence ID" value="ORX82528.1"/>
    <property type="molecule type" value="Genomic_DNA"/>
</dbReference>
<evidence type="ECO:0000313" key="3">
    <source>
        <dbReference type="Proteomes" id="UP000193944"/>
    </source>
</evidence>
<feature type="compositionally biased region" description="Basic and acidic residues" evidence="1">
    <location>
        <begin position="174"/>
        <end position="186"/>
    </location>
</feature>
<feature type="compositionally biased region" description="Basic and acidic residues" evidence="1">
    <location>
        <begin position="212"/>
        <end position="224"/>
    </location>
</feature>
<evidence type="ECO:0000313" key="2">
    <source>
        <dbReference type="EMBL" id="ORX82528.1"/>
    </source>
</evidence>
<reference evidence="2 3" key="2">
    <citation type="submission" date="2016-08" db="EMBL/GenBank/DDBJ databases">
        <title>Pervasive Adenine N6-methylation of Active Genes in Fungi.</title>
        <authorList>
            <consortium name="DOE Joint Genome Institute"/>
            <person name="Mondo S.J."/>
            <person name="Dannebaum R.O."/>
            <person name="Kuo R.C."/>
            <person name="Labutti K."/>
            <person name="Haridas S."/>
            <person name="Kuo A."/>
            <person name="Salamov A."/>
            <person name="Ahrendt S.R."/>
            <person name="Lipzen A."/>
            <person name="Sullivan W."/>
            <person name="Andreopoulos W.B."/>
            <person name="Clum A."/>
            <person name="Lindquist E."/>
            <person name="Daum C."/>
            <person name="Ramamoorthy G.K."/>
            <person name="Gryganskyi A."/>
            <person name="Culley D."/>
            <person name="Magnuson J.K."/>
            <person name="James T.Y."/>
            <person name="O'Malley M.A."/>
            <person name="Stajich J.E."/>
            <person name="Spatafora J.W."/>
            <person name="Visel A."/>
            <person name="Grigoriev I.V."/>
        </authorList>
    </citation>
    <scope>NUCLEOTIDE SEQUENCE [LARGE SCALE GENOMIC DNA]</scope>
    <source>
        <strain evidence="2 3">S4</strain>
    </source>
</reference>
<feature type="compositionally biased region" description="Basic and acidic residues" evidence="1">
    <location>
        <begin position="193"/>
        <end position="205"/>
    </location>
</feature>
<evidence type="ECO:0000256" key="1">
    <source>
        <dbReference type="SAM" id="MobiDB-lite"/>
    </source>
</evidence>
<feature type="compositionally biased region" description="Low complexity" evidence="1">
    <location>
        <begin position="262"/>
        <end position="274"/>
    </location>
</feature>
<keyword evidence="3" id="KW-1185">Reference proteome</keyword>
<accession>A0A1Y1X9W2</accession>
<reference evidence="2 3" key="1">
    <citation type="submission" date="2016-08" db="EMBL/GenBank/DDBJ databases">
        <title>A Parts List for Fungal Cellulosomes Revealed by Comparative Genomics.</title>
        <authorList>
            <consortium name="DOE Joint Genome Institute"/>
            <person name="Haitjema C.H."/>
            <person name="Gilmore S.P."/>
            <person name="Henske J.K."/>
            <person name="Solomon K.V."/>
            <person name="De Groot R."/>
            <person name="Kuo A."/>
            <person name="Mondo S.J."/>
            <person name="Salamov A.A."/>
            <person name="Labutti K."/>
            <person name="Zhao Z."/>
            <person name="Chiniquy J."/>
            <person name="Barry K."/>
            <person name="Brewer H.M."/>
            <person name="Purvine S.O."/>
            <person name="Wright A.T."/>
            <person name="Boxma B."/>
            <person name="Van Alen T."/>
            <person name="Hackstein J.H."/>
            <person name="Baker S.E."/>
            <person name="Grigoriev I.V."/>
            <person name="O'Malley M.A."/>
        </authorList>
    </citation>
    <scope>NUCLEOTIDE SEQUENCE [LARGE SCALE GENOMIC DNA]</scope>
    <source>
        <strain evidence="2 3">S4</strain>
    </source>
</reference>
<name>A0A1Y1X9W2_9FUNG</name>
<feature type="region of interest" description="Disordered" evidence="1">
    <location>
        <begin position="162"/>
        <end position="274"/>
    </location>
</feature>
<feature type="compositionally biased region" description="Basic and acidic residues" evidence="1">
    <location>
        <begin position="231"/>
        <end position="241"/>
    </location>
</feature>
<sequence>MELPFSPEYPNIQKTIDNEIWTSFVKSKCIVNADAFLSVMNQWVKDPQNVTPPILRAEIIKEDTKEFKENDYTVIKQIRRKIVSRQNRDKNIVQDVKFIKYDNGEYKVIHTPVFNDEIQSYEDFPYYFPPLKKFSYGIIPISNNINCNKSITNEISKKNDNEKDLKTTNESNEISEKNDNKKDLKTTNESNEISEKNDNKKDLKTTNESNEISEKNDNKKDLKTTNESNEISEKNDNERDLQTTNESNEISKKKNKDKKNSQSKINNNNNNIEK</sequence>
<dbReference type="AlphaFoldDB" id="A0A1Y1X9W2"/>
<dbReference type="Proteomes" id="UP000193944">
    <property type="component" value="Unassembled WGS sequence"/>
</dbReference>
<organism evidence="2 3">
    <name type="scientific">Anaeromyces robustus</name>
    <dbReference type="NCBI Taxonomy" id="1754192"/>
    <lineage>
        <taxon>Eukaryota</taxon>
        <taxon>Fungi</taxon>
        <taxon>Fungi incertae sedis</taxon>
        <taxon>Chytridiomycota</taxon>
        <taxon>Chytridiomycota incertae sedis</taxon>
        <taxon>Neocallimastigomycetes</taxon>
        <taxon>Neocallimastigales</taxon>
        <taxon>Neocallimastigaceae</taxon>
        <taxon>Anaeromyces</taxon>
    </lineage>
</organism>
<proteinExistence type="predicted"/>
<dbReference type="STRING" id="1754192.A0A1Y1X9W2"/>